<dbReference type="Proteomes" id="UP001199915">
    <property type="component" value="Unassembled WGS sequence"/>
</dbReference>
<keyword evidence="2" id="KW-0732">Signal</keyword>
<dbReference type="EMBL" id="JAKNFS010000002">
    <property type="protein sequence ID" value="MCG4764190.1"/>
    <property type="molecule type" value="Genomic_DNA"/>
</dbReference>
<keyword evidence="1" id="KW-0175">Coiled coil</keyword>
<protein>
    <recommendedName>
        <fullName evidence="5">Lipoprotein</fullName>
    </recommendedName>
</protein>
<evidence type="ECO:0000256" key="1">
    <source>
        <dbReference type="SAM" id="Coils"/>
    </source>
</evidence>
<evidence type="ECO:0000256" key="2">
    <source>
        <dbReference type="SAM" id="SignalP"/>
    </source>
</evidence>
<dbReference type="AlphaFoldDB" id="A0AAE3EZF3"/>
<feature type="coiled-coil region" evidence="1">
    <location>
        <begin position="113"/>
        <end position="158"/>
    </location>
</feature>
<dbReference type="RefSeq" id="WP_238032728.1">
    <property type="nucleotide sequence ID" value="NZ_JAKNFS010000002.1"/>
</dbReference>
<feature type="chain" id="PRO_5041913610" description="Lipoprotein" evidence="2">
    <location>
        <begin position="20"/>
        <end position="173"/>
    </location>
</feature>
<comment type="caution">
    <text evidence="3">The sequence shown here is derived from an EMBL/GenBank/DDBJ whole genome shotgun (WGS) entry which is preliminary data.</text>
</comment>
<name>A0AAE3EZF3_9FIRM</name>
<organism evidence="3 4">
    <name type="scientific">Fusicatenibacter saccharivorans</name>
    <dbReference type="NCBI Taxonomy" id="1150298"/>
    <lineage>
        <taxon>Bacteria</taxon>
        <taxon>Bacillati</taxon>
        <taxon>Bacillota</taxon>
        <taxon>Clostridia</taxon>
        <taxon>Lachnospirales</taxon>
        <taxon>Lachnospiraceae</taxon>
        <taxon>Fusicatenibacter</taxon>
    </lineage>
</organism>
<evidence type="ECO:0000313" key="4">
    <source>
        <dbReference type="Proteomes" id="UP001199915"/>
    </source>
</evidence>
<feature type="signal peptide" evidence="2">
    <location>
        <begin position="1"/>
        <end position="19"/>
    </location>
</feature>
<sequence length="173" mass="20110">MSKKIIVFVVLSTCLTACSMEPASPPAIVVPDQKSVEQQMEKNVEAKAEEYHVTPELSDDFIQQYLDMDSFEELRERTLEGIWITQDQANMTKDEINLWEQVSQAEGFTQYTSKDFEAKKQELNMILEDLAAEQQQTIEEYAESYHMSEEEIQQFMEQQAQKYISQEENDAES</sequence>
<evidence type="ECO:0008006" key="5">
    <source>
        <dbReference type="Google" id="ProtNLM"/>
    </source>
</evidence>
<reference evidence="3" key="1">
    <citation type="submission" date="2022-01" db="EMBL/GenBank/DDBJ databases">
        <title>Collection of gut derived symbiotic bacterial strains cultured from healthy donors.</title>
        <authorList>
            <person name="Lin H."/>
            <person name="Kohout C."/>
            <person name="Waligurski E."/>
            <person name="Pamer E.G."/>
        </authorList>
    </citation>
    <scope>NUCLEOTIDE SEQUENCE</scope>
    <source>
        <strain evidence="3">DFI.5.49</strain>
    </source>
</reference>
<proteinExistence type="predicted"/>
<gene>
    <name evidence="3" type="ORF">L0N21_01435</name>
</gene>
<accession>A0AAE3EZF3</accession>
<evidence type="ECO:0000313" key="3">
    <source>
        <dbReference type="EMBL" id="MCG4764190.1"/>
    </source>
</evidence>